<proteinExistence type="predicted"/>
<evidence type="ECO:0000313" key="1">
    <source>
        <dbReference type="EMBL" id="CAG8713787.1"/>
    </source>
</evidence>
<organism evidence="1 2">
    <name type="scientific">Cetraspora pellucida</name>
    <dbReference type="NCBI Taxonomy" id="1433469"/>
    <lineage>
        <taxon>Eukaryota</taxon>
        <taxon>Fungi</taxon>
        <taxon>Fungi incertae sedis</taxon>
        <taxon>Mucoromycota</taxon>
        <taxon>Glomeromycotina</taxon>
        <taxon>Glomeromycetes</taxon>
        <taxon>Diversisporales</taxon>
        <taxon>Gigasporaceae</taxon>
        <taxon>Cetraspora</taxon>
    </lineage>
</organism>
<evidence type="ECO:0000313" key="2">
    <source>
        <dbReference type="Proteomes" id="UP000789366"/>
    </source>
</evidence>
<comment type="caution">
    <text evidence="1">The sequence shown here is derived from an EMBL/GenBank/DDBJ whole genome shotgun (WGS) entry which is preliminary data.</text>
</comment>
<sequence length="138" mass="15866">MKFSKSRNFGVPEIYYQKLLAYLGNFVNRVMKFVTTKYDSTILSFSCDSESEQTLIKNINKLLTNYIEALENIKSRAGLEIGLEISQQGNGYLQESKFDNTFLRNALRGLMAEEFNKKFAGESRDDKKTAKQKNHKSV</sequence>
<gene>
    <name evidence="1" type="ORF">SPELUC_LOCUS11981</name>
</gene>
<name>A0ACA9PRV0_9GLOM</name>
<reference evidence="1" key="1">
    <citation type="submission" date="2021-06" db="EMBL/GenBank/DDBJ databases">
        <authorList>
            <person name="Kallberg Y."/>
            <person name="Tangrot J."/>
            <person name="Rosling A."/>
        </authorList>
    </citation>
    <scope>NUCLEOTIDE SEQUENCE</scope>
    <source>
        <strain evidence="1">28 12/20/2015</strain>
    </source>
</reference>
<accession>A0ACA9PRV0</accession>
<keyword evidence="2" id="KW-1185">Reference proteome</keyword>
<protein>
    <submittedName>
        <fullName evidence="1">8200_t:CDS:1</fullName>
    </submittedName>
</protein>
<dbReference type="EMBL" id="CAJVPW010026854">
    <property type="protein sequence ID" value="CAG8713787.1"/>
    <property type="molecule type" value="Genomic_DNA"/>
</dbReference>
<dbReference type="Proteomes" id="UP000789366">
    <property type="component" value="Unassembled WGS sequence"/>
</dbReference>